<organism evidence="2 3">
    <name type="scientific">Meloidogyne hapla</name>
    <name type="common">Root-knot nematode worm</name>
    <dbReference type="NCBI Taxonomy" id="6305"/>
    <lineage>
        <taxon>Eukaryota</taxon>
        <taxon>Metazoa</taxon>
        <taxon>Ecdysozoa</taxon>
        <taxon>Nematoda</taxon>
        <taxon>Chromadorea</taxon>
        <taxon>Rhabditida</taxon>
        <taxon>Tylenchina</taxon>
        <taxon>Tylenchomorpha</taxon>
        <taxon>Tylenchoidea</taxon>
        <taxon>Meloidogynidae</taxon>
        <taxon>Meloidogyninae</taxon>
        <taxon>Meloidogyne</taxon>
    </lineage>
</organism>
<evidence type="ECO:0000313" key="2">
    <source>
        <dbReference type="Proteomes" id="UP000095281"/>
    </source>
</evidence>
<accession>A0A1I8BQL0</accession>
<dbReference type="AlphaFoldDB" id="A0A1I8BQL0"/>
<dbReference type="WBParaSite" id="MhA1_Contig437.frz3.gene25">
    <property type="protein sequence ID" value="MhA1_Contig437.frz3.gene25"/>
    <property type="gene ID" value="MhA1_Contig437.frz3.gene25"/>
</dbReference>
<keyword evidence="1" id="KW-0732">Signal</keyword>
<reference evidence="3" key="1">
    <citation type="submission" date="2016-11" db="UniProtKB">
        <authorList>
            <consortium name="WormBaseParasite"/>
        </authorList>
    </citation>
    <scope>IDENTIFICATION</scope>
</reference>
<evidence type="ECO:0000313" key="3">
    <source>
        <dbReference type="WBParaSite" id="MhA1_Contig437.frz3.gene25"/>
    </source>
</evidence>
<feature type="signal peptide" evidence="1">
    <location>
        <begin position="1"/>
        <end position="21"/>
    </location>
</feature>
<dbReference type="Proteomes" id="UP000095281">
    <property type="component" value="Unplaced"/>
</dbReference>
<protein>
    <submittedName>
        <fullName evidence="3">FTP domain-containing protein</fullName>
    </submittedName>
</protein>
<keyword evidence="2" id="KW-1185">Reference proteome</keyword>
<feature type="chain" id="PRO_5009316065" evidence="1">
    <location>
        <begin position="22"/>
        <end position="200"/>
    </location>
</feature>
<sequence length="200" mass="23562">MFLKSVALFVNIYLQFVFVQAQLIVVHESYMINGEELTNMLPHIRAQLRTQLSDRANDAIDFAADRLDERNIQSLNFREDQKHFIFDFYLPTQAGNVQHLFTDQQRQVFPRVYQNGHANGHPSNEYNQSIKLYGNGVIRQEYSIMWERKENGEKIEYKEITFLDTVNESVIFKQLIVYTDSNGEVLTIEQTNKKNYKINN</sequence>
<proteinExistence type="predicted"/>
<evidence type="ECO:0000256" key="1">
    <source>
        <dbReference type="SAM" id="SignalP"/>
    </source>
</evidence>
<name>A0A1I8BQL0_MELHA</name>